<gene>
    <name evidence="1" type="ORF">Q604_UNBC04005G0001</name>
</gene>
<proteinExistence type="predicted"/>
<reference evidence="1" key="1">
    <citation type="submission" date="2013-12" db="EMBL/GenBank/DDBJ databases">
        <title>A Varibaculum cambriense genome reconstructed from a premature infant gut community with otherwise low bacterial novelty that shifts toward anaerobic metabolism during the third week of life.</title>
        <authorList>
            <person name="Brown C.T."/>
            <person name="Sharon I."/>
            <person name="Thomas B.C."/>
            <person name="Castelle C.J."/>
            <person name="Morowitz M.J."/>
            <person name="Banfield J.F."/>
        </authorList>
    </citation>
    <scope>NUCLEOTIDE SEQUENCE</scope>
</reference>
<comment type="caution">
    <text evidence="1">The sequence shown here is derived from an EMBL/GenBank/DDBJ whole genome shotgun (WGS) entry which is preliminary data.</text>
</comment>
<accession>W1YHK6</accession>
<feature type="non-terminal residue" evidence="1">
    <location>
        <position position="1"/>
    </location>
</feature>
<evidence type="ECO:0000313" key="1">
    <source>
        <dbReference type="EMBL" id="ETJ42033.1"/>
    </source>
</evidence>
<dbReference type="AlphaFoldDB" id="W1YHK6"/>
<sequence>NSFAIINSPDKKGAVSPFLKLISGGRAVHVGLIRRASVTSGNPCRMRHKRLIPHGTLKTLSDGTLDLDDFEYFDHIASADVVVVLNADTTFHAVTDLYDCMACHSYSNFKYRTLLGLCFH</sequence>
<name>W1YHK6_9ZZZZ</name>
<feature type="non-terminal residue" evidence="1">
    <location>
        <position position="120"/>
    </location>
</feature>
<organism evidence="1">
    <name type="scientific">human gut metagenome</name>
    <dbReference type="NCBI Taxonomy" id="408170"/>
    <lineage>
        <taxon>unclassified sequences</taxon>
        <taxon>metagenomes</taxon>
        <taxon>organismal metagenomes</taxon>
    </lineage>
</organism>
<dbReference type="EMBL" id="AZMM01004005">
    <property type="protein sequence ID" value="ETJ42033.1"/>
    <property type="molecule type" value="Genomic_DNA"/>
</dbReference>
<protein>
    <submittedName>
        <fullName evidence="1">Uncharacterized protein</fullName>
    </submittedName>
</protein>